<evidence type="ECO:0000256" key="1">
    <source>
        <dbReference type="SAM" id="Phobius"/>
    </source>
</evidence>
<evidence type="ECO:0000313" key="4">
    <source>
        <dbReference type="EMBL" id="KAA5540338.1"/>
    </source>
</evidence>
<dbReference type="AlphaFoldDB" id="A0A5M6CYN1"/>
<reference evidence="4 5" key="1">
    <citation type="submission" date="2019-09" db="EMBL/GenBank/DDBJ databases">
        <title>Genome sequence and assembly of Adhaeribacter sp.</title>
        <authorList>
            <person name="Chhetri G."/>
        </authorList>
    </citation>
    <scope>NUCLEOTIDE SEQUENCE [LARGE SCALE GENOMIC DNA]</scope>
    <source>
        <strain evidence="4 5">DK36</strain>
    </source>
</reference>
<sequence length="273" mass="29473">MKNKILLLFTLLQVSFASFGQDNSPYKTNLKVDLPVTIAGVGLSGLGVYFISQKESIPEAQALTLSRSKNDINSFDRFSAGYYSESAKKTSDIPFYGSFVAPLALLLDKDVYQNAPQVFLLYAETMSVTGTLFAMTAGLVDRKRPMVYGTEAPLKDRTSKNARNAFFAGHPAATASATFFLAKVFHDFNPDSPARPFVWGAAAAVPATVGYLRLKAGKHFLSDVITGYSIGTAVGILVPHLHKKGNASGFSVTPVVMPVMDEISNGMALSYKF</sequence>
<feature type="transmembrane region" description="Helical" evidence="1">
    <location>
        <begin position="197"/>
        <end position="214"/>
    </location>
</feature>
<name>A0A5M6CYN1_9BACT</name>
<dbReference type="EMBL" id="VWSF01000027">
    <property type="protein sequence ID" value="KAA5540338.1"/>
    <property type="molecule type" value="Genomic_DNA"/>
</dbReference>
<feature type="domain" description="Phosphatidic acid phosphatase type 2/haloperoxidase" evidence="3">
    <location>
        <begin position="119"/>
        <end position="239"/>
    </location>
</feature>
<dbReference type="InterPro" id="IPR036938">
    <property type="entry name" value="PAP2/HPO_sf"/>
</dbReference>
<organism evidence="4 5">
    <name type="scientific">Adhaeribacter rhizoryzae</name>
    <dbReference type="NCBI Taxonomy" id="2607907"/>
    <lineage>
        <taxon>Bacteria</taxon>
        <taxon>Pseudomonadati</taxon>
        <taxon>Bacteroidota</taxon>
        <taxon>Cytophagia</taxon>
        <taxon>Cytophagales</taxon>
        <taxon>Hymenobacteraceae</taxon>
        <taxon>Adhaeribacter</taxon>
    </lineage>
</organism>
<keyword evidence="5" id="KW-1185">Reference proteome</keyword>
<dbReference type="CDD" id="cd01610">
    <property type="entry name" value="PAP2_like"/>
    <property type="match status" value="1"/>
</dbReference>
<gene>
    <name evidence="4" type="ORF">F0145_22790</name>
</gene>
<evidence type="ECO:0000256" key="2">
    <source>
        <dbReference type="SAM" id="SignalP"/>
    </source>
</evidence>
<proteinExistence type="predicted"/>
<evidence type="ECO:0000313" key="5">
    <source>
        <dbReference type="Proteomes" id="UP000323426"/>
    </source>
</evidence>
<comment type="caution">
    <text evidence="4">The sequence shown here is derived from an EMBL/GenBank/DDBJ whole genome shotgun (WGS) entry which is preliminary data.</text>
</comment>
<keyword evidence="1" id="KW-1133">Transmembrane helix</keyword>
<keyword evidence="1" id="KW-0812">Transmembrane</keyword>
<dbReference type="Pfam" id="PF01569">
    <property type="entry name" value="PAP2"/>
    <property type="match status" value="1"/>
</dbReference>
<dbReference type="RefSeq" id="WP_150092366.1">
    <property type="nucleotide sequence ID" value="NZ_VWSF01000027.1"/>
</dbReference>
<protein>
    <submittedName>
        <fullName evidence="4">Phosphatase PAP2 family protein</fullName>
    </submittedName>
</protein>
<dbReference type="SUPFAM" id="SSF48317">
    <property type="entry name" value="Acid phosphatase/Vanadium-dependent haloperoxidase"/>
    <property type="match status" value="1"/>
</dbReference>
<dbReference type="SMART" id="SM00014">
    <property type="entry name" value="acidPPc"/>
    <property type="match status" value="1"/>
</dbReference>
<evidence type="ECO:0000259" key="3">
    <source>
        <dbReference type="SMART" id="SM00014"/>
    </source>
</evidence>
<feature type="signal peptide" evidence="2">
    <location>
        <begin position="1"/>
        <end position="20"/>
    </location>
</feature>
<keyword evidence="2" id="KW-0732">Signal</keyword>
<dbReference type="Proteomes" id="UP000323426">
    <property type="component" value="Unassembled WGS sequence"/>
</dbReference>
<dbReference type="InterPro" id="IPR000326">
    <property type="entry name" value="PAP2/HPO"/>
</dbReference>
<feature type="chain" id="PRO_5024328074" evidence="2">
    <location>
        <begin position="21"/>
        <end position="273"/>
    </location>
</feature>
<accession>A0A5M6CYN1</accession>
<dbReference type="Gene3D" id="1.20.144.10">
    <property type="entry name" value="Phosphatidic acid phosphatase type 2/haloperoxidase"/>
    <property type="match status" value="1"/>
</dbReference>
<keyword evidence="1" id="KW-0472">Membrane</keyword>
<feature type="transmembrane region" description="Helical" evidence="1">
    <location>
        <begin position="165"/>
        <end position="185"/>
    </location>
</feature>